<sequence>MEKKRIIKGLRLPQLPYISDDLYQIMLDCWQLDCDERPTFTDLIESLLTLRENTLIPYLNFNLYSSFQYEQFYPDMEVAVRPVF</sequence>
<dbReference type="GO" id="GO:0043235">
    <property type="term" value="C:receptor complex"/>
    <property type="evidence" value="ECO:0007669"/>
    <property type="project" value="TreeGrafter"/>
</dbReference>
<dbReference type="InterPro" id="IPR011009">
    <property type="entry name" value="Kinase-like_dom_sf"/>
</dbReference>
<dbReference type="GO" id="GO:0005886">
    <property type="term" value="C:plasma membrane"/>
    <property type="evidence" value="ECO:0007669"/>
    <property type="project" value="TreeGrafter"/>
</dbReference>
<evidence type="ECO:0000259" key="1">
    <source>
        <dbReference type="Pfam" id="PF07714"/>
    </source>
</evidence>
<dbReference type="Proteomes" id="UP001162156">
    <property type="component" value="Unassembled WGS sequence"/>
</dbReference>
<proteinExistence type="predicted"/>
<accession>A0AAV8Y3Y4</accession>
<dbReference type="Gene3D" id="1.10.510.10">
    <property type="entry name" value="Transferase(Phosphotransferase) domain 1"/>
    <property type="match status" value="1"/>
</dbReference>
<dbReference type="PANTHER" id="PTHR24416:SF611">
    <property type="entry name" value="TYROSINE-PROTEIN KINASE TRANSMEMBRANE RECEPTOR ROR"/>
    <property type="match status" value="1"/>
</dbReference>
<protein>
    <recommendedName>
        <fullName evidence="1">Serine-threonine/tyrosine-protein kinase catalytic domain-containing protein</fullName>
    </recommendedName>
</protein>
<gene>
    <name evidence="2" type="ORF">NQ314_009127</name>
</gene>
<dbReference type="GO" id="GO:0004714">
    <property type="term" value="F:transmembrane receptor protein tyrosine kinase activity"/>
    <property type="evidence" value="ECO:0007669"/>
    <property type="project" value="TreeGrafter"/>
</dbReference>
<evidence type="ECO:0000313" key="3">
    <source>
        <dbReference type="Proteomes" id="UP001162156"/>
    </source>
</evidence>
<feature type="domain" description="Serine-threonine/tyrosine-protein kinase catalytic" evidence="1">
    <location>
        <begin position="4"/>
        <end position="47"/>
    </location>
</feature>
<dbReference type="Pfam" id="PF07714">
    <property type="entry name" value="PK_Tyr_Ser-Thr"/>
    <property type="match status" value="1"/>
</dbReference>
<dbReference type="InterPro" id="IPR050122">
    <property type="entry name" value="RTK"/>
</dbReference>
<reference evidence="2" key="1">
    <citation type="journal article" date="2023" name="Insect Mol. Biol.">
        <title>Genome sequencing provides insights into the evolution of gene families encoding plant cell wall-degrading enzymes in longhorned beetles.</title>
        <authorList>
            <person name="Shin N.R."/>
            <person name="Okamura Y."/>
            <person name="Kirsch R."/>
            <person name="Pauchet Y."/>
        </authorList>
    </citation>
    <scope>NUCLEOTIDE SEQUENCE</scope>
    <source>
        <strain evidence="2">RBIC_L_NR</strain>
    </source>
</reference>
<evidence type="ECO:0000313" key="2">
    <source>
        <dbReference type="EMBL" id="KAJ8945602.1"/>
    </source>
</evidence>
<dbReference type="AlphaFoldDB" id="A0AAV8Y3Y4"/>
<dbReference type="GO" id="GO:0007169">
    <property type="term" value="P:cell surface receptor protein tyrosine kinase signaling pathway"/>
    <property type="evidence" value="ECO:0007669"/>
    <property type="project" value="TreeGrafter"/>
</dbReference>
<comment type="caution">
    <text evidence="2">The sequence shown here is derived from an EMBL/GenBank/DDBJ whole genome shotgun (WGS) entry which is preliminary data.</text>
</comment>
<dbReference type="SUPFAM" id="SSF56112">
    <property type="entry name" value="Protein kinase-like (PK-like)"/>
    <property type="match status" value="1"/>
</dbReference>
<organism evidence="2 3">
    <name type="scientific">Rhamnusium bicolor</name>
    <dbReference type="NCBI Taxonomy" id="1586634"/>
    <lineage>
        <taxon>Eukaryota</taxon>
        <taxon>Metazoa</taxon>
        <taxon>Ecdysozoa</taxon>
        <taxon>Arthropoda</taxon>
        <taxon>Hexapoda</taxon>
        <taxon>Insecta</taxon>
        <taxon>Pterygota</taxon>
        <taxon>Neoptera</taxon>
        <taxon>Endopterygota</taxon>
        <taxon>Coleoptera</taxon>
        <taxon>Polyphaga</taxon>
        <taxon>Cucujiformia</taxon>
        <taxon>Chrysomeloidea</taxon>
        <taxon>Cerambycidae</taxon>
        <taxon>Lepturinae</taxon>
        <taxon>Rhagiini</taxon>
        <taxon>Rhamnusium</taxon>
    </lineage>
</organism>
<dbReference type="PANTHER" id="PTHR24416">
    <property type="entry name" value="TYROSINE-PROTEIN KINASE RECEPTOR"/>
    <property type="match status" value="1"/>
</dbReference>
<name>A0AAV8Y3Y4_9CUCU</name>
<keyword evidence="3" id="KW-1185">Reference proteome</keyword>
<dbReference type="InterPro" id="IPR001245">
    <property type="entry name" value="Ser-Thr/Tyr_kinase_cat_dom"/>
</dbReference>
<dbReference type="EMBL" id="JANEYF010002501">
    <property type="protein sequence ID" value="KAJ8945602.1"/>
    <property type="molecule type" value="Genomic_DNA"/>
</dbReference>